<evidence type="ECO:0000313" key="3">
    <source>
        <dbReference type="Proteomes" id="UP001500190"/>
    </source>
</evidence>
<evidence type="ECO:0000313" key="2">
    <source>
        <dbReference type="EMBL" id="GAA1572299.1"/>
    </source>
</evidence>
<keyword evidence="1" id="KW-1133">Transmembrane helix</keyword>
<reference evidence="2 3" key="1">
    <citation type="journal article" date="2019" name="Int. J. Syst. Evol. Microbiol.">
        <title>The Global Catalogue of Microorganisms (GCM) 10K type strain sequencing project: providing services to taxonomists for standard genome sequencing and annotation.</title>
        <authorList>
            <consortium name="The Broad Institute Genomics Platform"/>
            <consortium name="The Broad Institute Genome Sequencing Center for Infectious Disease"/>
            <person name="Wu L."/>
            <person name="Ma J."/>
        </authorList>
    </citation>
    <scope>NUCLEOTIDE SEQUENCE [LARGE SCALE GENOMIC DNA]</scope>
    <source>
        <strain evidence="2 3">JCM 14304</strain>
    </source>
</reference>
<organism evidence="2 3">
    <name type="scientific">Kribbella karoonensis</name>
    <dbReference type="NCBI Taxonomy" id="324851"/>
    <lineage>
        <taxon>Bacteria</taxon>
        <taxon>Bacillati</taxon>
        <taxon>Actinomycetota</taxon>
        <taxon>Actinomycetes</taxon>
        <taxon>Propionibacteriales</taxon>
        <taxon>Kribbellaceae</taxon>
        <taxon>Kribbella</taxon>
    </lineage>
</organism>
<keyword evidence="3" id="KW-1185">Reference proteome</keyword>
<name>A0ABN2DAJ3_9ACTN</name>
<protein>
    <submittedName>
        <fullName evidence="2">Uncharacterized protein</fullName>
    </submittedName>
</protein>
<feature type="transmembrane region" description="Helical" evidence="1">
    <location>
        <begin position="31"/>
        <end position="51"/>
    </location>
</feature>
<dbReference type="RefSeq" id="WP_344188566.1">
    <property type="nucleotide sequence ID" value="NZ_BAAAND010000002.1"/>
</dbReference>
<feature type="transmembrane region" description="Helical" evidence="1">
    <location>
        <begin position="57"/>
        <end position="80"/>
    </location>
</feature>
<keyword evidence="1" id="KW-0472">Membrane</keyword>
<sequence>MIRLRFGYLFMGVGLVIVKWPLLLKAHELPLYEGVTLCLLTAMSLLAFLGLRYPMKLLPVLLFEVLWKVGWLGLVGVPRALAGDLDGASRQVLVNCLFVVVIIAAIPWKAVWREYGAPRRVEASRFGQ</sequence>
<comment type="caution">
    <text evidence="2">The sequence shown here is derived from an EMBL/GenBank/DDBJ whole genome shotgun (WGS) entry which is preliminary data.</text>
</comment>
<dbReference type="Proteomes" id="UP001500190">
    <property type="component" value="Unassembled WGS sequence"/>
</dbReference>
<feature type="transmembrane region" description="Helical" evidence="1">
    <location>
        <begin position="6"/>
        <end position="24"/>
    </location>
</feature>
<feature type="transmembrane region" description="Helical" evidence="1">
    <location>
        <begin position="92"/>
        <end position="111"/>
    </location>
</feature>
<dbReference type="EMBL" id="BAAAND010000002">
    <property type="protein sequence ID" value="GAA1572299.1"/>
    <property type="molecule type" value="Genomic_DNA"/>
</dbReference>
<accession>A0ABN2DAJ3</accession>
<keyword evidence="1" id="KW-0812">Transmembrane</keyword>
<proteinExistence type="predicted"/>
<gene>
    <name evidence="2" type="ORF">GCM10009742_13820</name>
</gene>
<evidence type="ECO:0000256" key="1">
    <source>
        <dbReference type="SAM" id="Phobius"/>
    </source>
</evidence>